<keyword evidence="3 7" id="KW-0762">Sugar transport</keyword>
<gene>
    <name evidence="7" type="ORF">KUA55_09530</name>
</gene>
<evidence type="ECO:0000256" key="4">
    <source>
        <dbReference type="ARBA" id="ARBA00022679"/>
    </source>
</evidence>
<evidence type="ECO:0000259" key="6">
    <source>
        <dbReference type="PROSITE" id="PS51094"/>
    </source>
</evidence>
<keyword evidence="5" id="KW-0598">Phosphotransferase system</keyword>
<evidence type="ECO:0000313" key="8">
    <source>
        <dbReference type="Proteomes" id="UP000774130"/>
    </source>
</evidence>
<dbReference type="Pfam" id="PF00359">
    <property type="entry name" value="PTS_EIIA_2"/>
    <property type="match status" value="1"/>
</dbReference>
<evidence type="ECO:0000256" key="1">
    <source>
        <dbReference type="ARBA" id="ARBA00022448"/>
    </source>
</evidence>
<protein>
    <submittedName>
        <fullName evidence="7">PTS sugar transporter subunit IIA</fullName>
    </submittedName>
</protein>
<reference evidence="7 8" key="1">
    <citation type="submission" date="2021-06" db="EMBL/GenBank/DDBJ databases">
        <title>Enterococcus alishanensis sp. nov., a novel lactic acid bacterium isolated from fresh coffee beans.</title>
        <authorList>
            <person name="Chen Y.-S."/>
        </authorList>
    </citation>
    <scope>NUCLEOTIDE SEQUENCE [LARGE SCALE GENOMIC DNA]</scope>
    <source>
        <strain evidence="7 8">ALS3</strain>
    </source>
</reference>
<dbReference type="PROSITE" id="PS51094">
    <property type="entry name" value="PTS_EIIA_TYPE_2"/>
    <property type="match status" value="1"/>
</dbReference>
<keyword evidence="1" id="KW-0813">Transport</keyword>
<comment type="caution">
    <text evidence="7">The sequence shown here is derived from an EMBL/GenBank/DDBJ whole genome shotgun (WGS) entry which is preliminary data.</text>
</comment>
<sequence length="148" mass="16636">MNITDLMLPELIIFDDSIRSKEALFNLIVESFHSAGRATNSKKLIKDLFKRENETSTGIEAGFGIPHAKSKHVTEPSILFAHVGQINDYQGLDGQPIECVFSIIVPKKSSDVHLQILSSLSRKLMDEDFRNQLKNATTREEILAIMHT</sequence>
<dbReference type="RefSeq" id="WP_218325962.1">
    <property type="nucleotide sequence ID" value="NZ_JAHUZB010000003.1"/>
</dbReference>
<dbReference type="InterPro" id="IPR004715">
    <property type="entry name" value="PTS_IIA_fruc"/>
</dbReference>
<organism evidence="7 8">
    <name type="scientific">Enterococcus alishanensis</name>
    <dbReference type="NCBI Taxonomy" id="1303817"/>
    <lineage>
        <taxon>Bacteria</taxon>
        <taxon>Bacillati</taxon>
        <taxon>Bacillota</taxon>
        <taxon>Bacilli</taxon>
        <taxon>Lactobacillales</taxon>
        <taxon>Enterococcaceae</taxon>
        <taxon>Enterococcus</taxon>
    </lineage>
</organism>
<proteinExistence type="predicted"/>
<evidence type="ECO:0000256" key="2">
    <source>
        <dbReference type="ARBA" id="ARBA00022553"/>
    </source>
</evidence>
<evidence type="ECO:0000256" key="5">
    <source>
        <dbReference type="ARBA" id="ARBA00022683"/>
    </source>
</evidence>
<dbReference type="InterPro" id="IPR002178">
    <property type="entry name" value="PTS_EIIA_type-2_dom"/>
</dbReference>
<dbReference type="InterPro" id="IPR051541">
    <property type="entry name" value="PTS_SugarTrans_NitroReg"/>
</dbReference>
<evidence type="ECO:0000256" key="3">
    <source>
        <dbReference type="ARBA" id="ARBA00022597"/>
    </source>
</evidence>
<keyword evidence="2" id="KW-0597">Phosphoprotein</keyword>
<keyword evidence="8" id="KW-1185">Reference proteome</keyword>
<dbReference type="CDD" id="cd00211">
    <property type="entry name" value="PTS_IIA_fru"/>
    <property type="match status" value="1"/>
</dbReference>
<dbReference type="EMBL" id="JAHUZB010000003">
    <property type="protein sequence ID" value="MBV7390922.1"/>
    <property type="molecule type" value="Genomic_DNA"/>
</dbReference>
<evidence type="ECO:0000313" key="7">
    <source>
        <dbReference type="EMBL" id="MBV7390922.1"/>
    </source>
</evidence>
<feature type="domain" description="PTS EIIA type-2" evidence="6">
    <location>
        <begin position="5"/>
        <end position="148"/>
    </location>
</feature>
<name>A0ABS6TDH0_9ENTE</name>
<dbReference type="Proteomes" id="UP000774130">
    <property type="component" value="Unassembled WGS sequence"/>
</dbReference>
<dbReference type="PANTHER" id="PTHR47738:SF2">
    <property type="entry name" value="PTS SYSTEM FRUCTOSE-LIKE EIIA COMPONENT"/>
    <property type="match status" value="1"/>
</dbReference>
<accession>A0ABS6TDH0</accession>
<keyword evidence="4" id="KW-0808">Transferase</keyword>
<dbReference type="PANTHER" id="PTHR47738">
    <property type="entry name" value="PTS SYSTEM FRUCTOSE-LIKE EIIA COMPONENT-RELATED"/>
    <property type="match status" value="1"/>
</dbReference>
<dbReference type="NCBIfam" id="TIGR00848">
    <property type="entry name" value="fruA"/>
    <property type="match status" value="1"/>
</dbReference>